<name>A0AA40MEX0_BURPE</name>
<feature type="domain" description="TraG N-terminal Proteobacteria" evidence="3">
    <location>
        <begin position="4"/>
        <end position="458"/>
    </location>
</feature>
<organism evidence="4 5">
    <name type="scientific">Burkholderia pseudomallei</name>
    <name type="common">Pseudomonas pseudomallei</name>
    <dbReference type="NCBI Taxonomy" id="28450"/>
    <lineage>
        <taxon>Bacteria</taxon>
        <taxon>Pseudomonadati</taxon>
        <taxon>Pseudomonadota</taxon>
        <taxon>Betaproteobacteria</taxon>
        <taxon>Burkholderiales</taxon>
        <taxon>Burkholderiaceae</taxon>
        <taxon>Burkholderia</taxon>
        <taxon>pseudomallei group</taxon>
    </lineage>
</organism>
<evidence type="ECO:0000313" key="5">
    <source>
        <dbReference type="Proteomes" id="UP000030475"/>
    </source>
</evidence>
<feature type="region of interest" description="Disordered" evidence="1">
    <location>
        <begin position="723"/>
        <end position="804"/>
    </location>
</feature>
<keyword evidence="2" id="KW-1133">Transmembrane helix</keyword>
<feature type="region of interest" description="Disordered" evidence="1">
    <location>
        <begin position="689"/>
        <end position="708"/>
    </location>
</feature>
<feature type="transmembrane region" description="Helical" evidence="2">
    <location>
        <begin position="57"/>
        <end position="79"/>
    </location>
</feature>
<feature type="compositionally biased region" description="Low complexity" evidence="1">
    <location>
        <begin position="648"/>
        <end position="659"/>
    </location>
</feature>
<evidence type="ECO:0000259" key="3">
    <source>
        <dbReference type="Pfam" id="PF07916"/>
    </source>
</evidence>
<protein>
    <recommendedName>
        <fullName evidence="3">TraG N-terminal Proteobacteria domain-containing protein</fullName>
    </recommendedName>
</protein>
<dbReference type="Proteomes" id="UP000030475">
    <property type="component" value="Unassembled WGS sequence"/>
</dbReference>
<dbReference type="AlphaFoldDB" id="A0AA40MEX0"/>
<feature type="transmembrane region" description="Helical" evidence="2">
    <location>
        <begin position="341"/>
        <end position="358"/>
    </location>
</feature>
<feature type="compositionally biased region" description="Low complexity" evidence="1">
    <location>
        <begin position="554"/>
        <end position="576"/>
    </location>
</feature>
<dbReference type="EMBL" id="JQIM01000007">
    <property type="protein sequence ID" value="KGX17009.1"/>
    <property type="molecule type" value="Genomic_DNA"/>
</dbReference>
<feature type="transmembrane region" description="Helical" evidence="2">
    <location>
        <begin position="364"/>
        <end position="386"/>
    </location>
</feature>
<gene>
    <name evidence="4" type="ORF">Y036_6011</name>
</gene>
<feature type="compositionally biased region" description="Basic and acidic residues" evidence="1">
    <location>
        <begin position="724"/>
        <end position="738"/>
    </location>
</feature>
<feature type="compositionally biased region" description="Polar residues" evidence="1">
    <location>
        <begin position="739"/>
        <end position="765"/>
    </location>
</feature>
<comment type="caution">
    <text evidence="4">The sequence shown here is derived from an EMBL/GenBank/DDBJ whole genome shotgun (WGS) entry which is preliminary data.</text>
</comment>
<evidence type="ECO:0000256" key="2">
    <source>
        <dbReference type="SAM" id="Phobius"/>
    </source>
</evidence>
<evidence type="ECO:0000313" key="4">
    <source>
        <dbReference type="EMBL" id="KGX17009.1"/>
    </source>
</evidence>
<reference evidence="4 5" key="1">
    <citation type="submission" date="2014-08" db="EMBL/GenBank/DDBJ databases">
        <authorList>
            <person name="Bunnell A."/>
            <person name="Chain P.S."/>
            <person name="Chertkov O."/>
            <person name="Currie B.J."/>
            <person name="Daligault H.E."/>
            <person name="Davenport K.W."/>
            <person name="Davis C."/>
            <person name="Gleasner C.D."/>
            <person name="Johnson S.L."/>
            <person name="Kaestli M."/>
            <person name="Koren S."/>
            <person name="Kunde Y.A."/>
            <person name="Mayo M."/>
            <person name="McMurry K.K."/>
            <person name="Price E.P."/>
            <person name="Reitenga K.G."/>
            <person name="Robison R."/>
            <person name="Rosovitz M.J."/>
            <person name="Sarovich D.S."/>
            <person name="Teshima H."/>
        </authorList>
    </citation>
    <scope>NUCLEOTIDE SEQUENCE [LARGE SCALE GENOMIC DNA]</scope>
    <source>
        <strain evidence="4 5">MSHR44</strain>
    </source>
</reference>
<feature type="compositionally biased region" description="Polar residues" evidence="1">
    <location>
        <begin position="584"/>
        <end position="599"/>
    </location>
</feature>
<feature type="compositionally biased region" description="Polar residues" evidence="1">
    <location>
        <begin position="794"/>
        <end position="803"/>
    </location>
</feature>
<evidence type="ECO:0000256" key="1">
    <source>
        <dbReference type="SAM" id="MobiDB-lite"/>
    </source>
</evidence>
<accession>A0AA40MEX0</accession>
<feature type="compositionally biased region" description="Basic and acidic residues" evidence="1">
    <location>
        <begin position="995"/>
        <end position="1013"/>
    </location>
</feature>
<feature type="region of interest" description="Disordered" evidence="1">
    <location>
        <begin position="638"/>
        <end position="663"/>
    </location>
</feature>
<feature type="region of interest" description="Disordered" evidence="1">
    <location>
        <begin position="880"/>
        <end position="922"/>
    </location>
</feature>
<proteinExistence type="predicted"/>
<feature type="region of interest" description="Disordered" evidence="1">
    <location>
        <begin position="545"/>
        <end position="609"/>
    </location>
</feature>
<feature type="transmembrane region" description="Helical" evidence="2">
    <location>
        <begin position="425"/>
        <end position="444"/>
    </location>
</feature>
<dbReference type="Pfam" id="PF07916">
    <property type="entry name" value="TraG_N"/>
    <property type="match status" value="1"/>
</dbReference>
<dbReference type="InterPro" id="IPR012931">
    <property type="entry name" value="TraG_N_Proteobacteria"/>
</dbReference>
<keyword evidence="2" id="KW-0472">Membrane</keyword>
<dbReference type="RefSeq" id="WP_038740625.1">
    <property type="nucleotide sequence ID" value="NZ_KN323090.1"/>
</dbReference>
<keyword evidence="2" id="KW-0812">Transmembrane</keyword>
<feature type="region of interest" description="Disordered" evidence="1">
    <location>
        <begin position="993"/>
        <end position="1013"/>
    </location>
</feature>
<sequence>MNIEIQTYWNVETLYYVLNAVASVMTSGGWPGLIKFVFLVALLIAMFAYMGRHGDMAMWFIQAFAFVTILNMPIARVMLSDRTDLQPPRQVDHVPVALAAIAQASSLSFGFLTRAYETAFNVPDDLGLAKGDVGFGHRILRQVNSAVVRDPALRADLMQFFKECTKYDILDGAIAPSQIVGATDTWNTIFSNTSPARFVTYNVLTAQPVTDTCQNVALLLKPRVDAAVADAQAFYGRKAFPQASSDGIAQQMFLSTVSTSYSWLLDASQSASDAMKQAMFNNIWRDAGPGIARAHDDPAAIADTNALIAEAEAARQANGSNSALSLLGQETIPHMRNWIEAITYALFPVMVLLMIVVPQEKAKYVLGGYFMILVWIGLWPLLFAIINHLSLMWLRYKLMALHLSAGVPFQLSSAFDSTLVDEQAMIGYMVVLVPFIAGAIVKMGDGAIFGLADRALSGFATAGSRAGAAIASGNYSMGQAGLDTASVNTTTMQKFDGNMLMNSGMKTVQLSDGSTMSVSSNGRAAYQKFANHLLTSMQLEDAQNSGHSFDRFNGTTSTSGWSSSTRSGSSVGSSESFGHASERGATQSIGSETATTMSGGTSGRAMHDESVGQTNQIGTRFGTGIGATDSIQLHAGGSGHLGIDASQGGATPRAPGAGASDRDARRVANAMKQGGASAEQIDSAMQNMRGNQAAAEGAPSVRRGGGASLSLGAQVTGIRNYTAGHDRDWSSQSDHRTGDSVSSGSEVSQTGSASTRNATGTQSSQSDRHDSSATRSSFSERAFQREHGVHSEAGSRSTSSDGNSMRFAIERNLAEDPDFMMKVGQRNHVSATRMWQMSEDKVIGMAAEYLDWKAMAQNMRGPQGAGANDDAVAPKLSHDFGSSSRGGQAGAGHTSAGAGDFGGRVKATGFSSTDPVKPNMTSPTEISAAQHALDQGRGIGQRAKDFDADVHKHASPDRALGEGRVTQTEVNAANEDRDLADTVRRSWNAPRRALGMKEYDDYDTKDVPPEIKK</sequence>
<feature type="transmembrane region" description="Helical" evidence="2">
    <location>
        <begin position="33"/>
        <end position="51"/>
    </location>
</feature>
<feature type="compositionally biased region" description="Polar residues" evidence="1">
    <location>
        <begin position="909"/>
        <end position="922"/>
    </location>
</feature>